<reference evidence="2 3" key="1">
    <citation type="submission" date="2014-09" db="EMBL/GenBank/DDBJ databases">
        <authorList>
            <person name="Magalhaes I.L.F."/>
            <person name="Oliveira U."/>
            <person name="Santos F.R."/>
            <person name="Vidigal T.H.D.A."/>
            <person name="Brescovit A.D."/>
            <person name="Santos A.J."/>
        </authorList>
    </citation>
    <scope>NUCLEOTIDE SEQUENCE [LARGE SCALE GENOMIC DNA]</scope>
</reference>
<feature type="compositionally biased region" description="Acidic residues" evidence="1">
    <location>
        <begin position="476"/>
        <end position="485"/>
    </location>
</feature>
<protein>
    <submittedName>
        <fullName evidence="2">Protein phosphatase 2A-associated protein</fullName>
    </submittedName>
</protein>
<dbReference type="Pfam" id="PF04177">
    <property type="entry name" value="TAP42"/>
    <property type="match status" value="1"/>
</dbReference>
<dbReference type="GO" id="GO:0005829">
    <property type="term" value="C:cytosol"/>
    <property type="evidence" value="ECO:0007669"/>
    <property type="project" value="TreeGrafter"/>
</dbReference>
<dbReference type="InterPro" id="IPR007304">
    <property type="entry name" value="TAP46-like"/>
</dbReference>
<feature type="region of interest" description="Disordered" evidence="1">
    <location>
        <begin position="287"/>
        <end position="306"/>
    </location>
</feature>
<dbReference type="OrthoDB" id="10261753at2759"/>
<proteinExistence type="predicted"/>
<organism evidence="2 3">
    <name type="scientific">Ceraceosorus bombacis</name>
    <dbReference type="NCBI Taxonomy" id="401625"/>
    <lineage>
        <taxon>Eukaryota</taxon>
        <taxon>Fungi</taxon>
        <taxon>Dikarya</taxon>
        <taxon>Basidiomycota</taxon>
        <taxon>Ustilaginomycotina</taxon>
        <taxon>Exobasidiomycetes</taxon>
        <taxon>Ceraceosorales</taxon>
        <taxon>Ceraceosoraceae</taxon>
        <taxon>Ceraceosorus</taxon>
    </lineage>
</organism>
<dbReference type="STRING" id="401625.A0A0P1BDA7"/>
<dbReference type="AlphaFoldDB" id="A0A0P1BDA7"/>
<sequence length="512" mass="55099">MSAPTSGFALPNHDLSSLSLTGRLQRIFHQAAHPSPSLPLVSDDPSTSSATPTDPALALLQEIRSAEELSVSLDLLSDNDHLEDLSTATLRALLLPAVLAEVLTRVKTPIGPPGISHRLEVLKGSAGAHKRFLQSLLRTGALPSAPSSERSAAISSDLLLLSRQAQLHTSSSPSTSLVSQPAFPNPGSKRDLKIALFKLERAIVNALDQFRVAARQRAQSQASGIKVPHIGFDSATASHEAPAEALWDLLLLSKRNVSGQEGEEKDGQGQDDDGAEDDALVQYLHRRRGATSSTSSPPPPPITPPSSLRGYTLLLLLLHACKTISALDSVSQEVSLLSNMASDPSLGQSAYAMERRERERAREGTGSDTSWRLDPRRLDANAPGPLLDKQGKILRPFQILPGGSTSANALPTDDMNARQRLREEVFRPSHRLPTMSIDDFLAEEERRGNVIRGGGHEGAAKATPRESRALRAEQDGTLEAEEAEEDARKEAIEWDAFKEANPKGIGNTMNRG</sequence>
<evidence type="ECO:0000256" key="1">
    <source>
        <dbReference type="SAM" id="MobiDB-lite"/>
    </source>
</evidence>
<dbReference type="InterPro" id="IPR038511">
    <property type="entry name" value="TAP42/TAP46-like_sf"/>
</dbReference>
<keyword evidence="3" id="KW-1185">Reference proteome</keyword>
<accession>A0A0P1BDA7</accession>
<dbReference type="PANTHER" id="PTHR10933">
    <property type="entry name" value="IMMUNOGLOBULIN-BINDING PROTEIN 1"/>
    <property type="match status" value="1"/>
</dbReference>
<dbReference type="Proteomes" id="UP000054845">
    <property type="component" value="Unassembled WGS sequence"/>
</dbReference>
<feature type="compositionally biased region" description="Basic and acidic residues" evidence="1">
    <location>
        <begin position="353"/>
        <end position="377"/>
    </location>
</feature>
<dbReference type="GO" id="GO:0051721">
    <property type="term" value="F:protein phosphatase 2A binding"/>
    <property type="evidence" value="ECO:0007669"/>
    <property type="project" value="TreeGrafter"/>
</dbReference>
<feature type="region of interest" description="Disordered" evidence="1">
    <location>
        <begin position="351"/>
        <end position="377"/>
    </location>
</feature>
<dbReference type="PANTHER" id="PTHR10933:SF9">
    <property type="entry name" value="IMMUNOGLOBULIN-BINDING PROTEIN 1"/>
    <property type="match status" value="1"/>
</dbReference>
<feature type="compositionally biased region" description="Basic and acidic residues" evidence="1">
    <location>
        <begin position="451"/>
        <end position="474"/>
    </location>
</feature>
<evidence type="ECO:0000313" key="2">
    <source>
        <dbReference type="EMBL" id="CEH13916.1"/>
    </source>
</evidence>
<dbReference type="EMBL" id="CCYA01000233">
    <property type="protein sequence ID" value="CEH13916.1"/>
    <property type="molecule type" value="Genomic_DNA"/>
</dbReference>
<dbReference type="Gene3D" id="1.25.40.540">
    <property type="entry name" value="TAP42-like family"/>
    <property type="match status" value="1"/>
</dbReference>
<evidence type="ECO:0000313" key="3">
    <source>
        <dbReference type="Proteomes" id="UP000054845"/>
    </source>
</evidence>
<name>A0A0P1BDA7_9BASI</name>
<feature type="region of interest" description="Disordered" evidence="1">
    <location>
        <begin position="451"/>
        <end position="512"/>
    </location>
</feature>
<dbReference type="GO" id="GO:0035303">
    <property type="term" value="P:regulation of dephosphorylation"/>
    <property type="evidence" value="ECO:0007669"/>
    <property type="project" value="TreeGrafter"/>
</dbReference>
<dbReference type="GO" id="GO:0009966">
    <property type="term" value="P:regulation of signal transduction"/>
    <property type="evidence" value="ECO:0007669"/>
    <property type="project" value="InterPro"/>
</dbReference>
<feature type="compositionally biased region" description="Basic and acidic residues" evidence="1">
    <location>
        <begin position="486"/>
        <end position="501"/>
    </location>
</feature>